<dbReference type="EMBL" id="JAINWA010000001">
    <property type="protein sequence ID" value="MCD1653613.1"/>
    <property type="molecule type" value="Genomic_DNA"/>
</dbReference>
<evidence type="ECO:0000313" key="2">
    <source>
        <dbReference type="Proteomes" id="UP001198163"/>
    </source>
</evidence>
<sequence>MVSVIDPFAKVVNLFHDAVSGNKQSSVLMTDLTKEATKAVVNDVSDSLDNISNDFSTSKYLAEDKGMLNSKAVGYEVTTNINVLKGNLYISGKVVGGADLKLSIPKTPVDASASTFVAEGVFGIKDGALIVKAKASAVQVGGQFKDYGVNAKIFGFVGVGAGFEVGPKTLKVEGAPAGAGLGVKFAFDWNSIFERAMK</sequence>
<accession>A0AAE3EGW6</accession>
<name>A0AAE3EGW6_9SPIR</name>
<evidence type="ECO:0000313" key="1">
    <source>
        <dbReference type="EMBL" id="MCD1653613.1"/>
    </source>
</evidence>
<keyword evidence="2" id="KW-1185">Reference proteome</keyword>
<comment type="caution">
    <text evidence="1">The sequence shown here is derived from an EMBL/GenBank/DDBJ whole genome shotgun (WGS) entry which is preliminary data.</text>
</comment>
<dbReference type="RefSeq" id="WP_230752794.1">
    <property type="nucleotide sequence ID" value="NZ_JAINWA010000001.1"/>
</dbReference>
<gene>
    <name evidence="1" type="ORF">K7J14_02730</name>
</gene>
<dbReference type="Proteomes" id="UP001198163">
    <property type="component" value="Unassembled WGS sequence"/>
</dbReference>
<reference evidence="1" key="1">
    <citation type="submission" date="2021-08" db="EMBL/GenBank/DDBJ databases">
        <title>Comparative analyses of Brucepasteria parasyntrophica and Teretinema zuelzerae.</title>
        <authorList>
            <person name="Song Y."/>
            <person name="Brune A."/>
        </authorList>
    </citation>
    <scope>NUCLEOTIDE SEQUENCE</scope>
    <source>
        <strain evidence="1">DSM 1903</strain>
    </source>
</reference>
<organism evidence="1 2">
    <name type="scientific">Teretinema zuelzerae</name>
    <dbReference type="NCBI Taxonomy" id="156"/>
    <lineage>
        <taxon>Bacteria</taxon>
        <taxon>Pseudomonadati</taxon>
        <taxon>Spirochaetota</taxon>
        <taxon>Spirochaetia</taxon>
        <taxon>Spirochaetales</taxon>
        <taxon>Treponemataceae</taxon>
        <taxon>Teretinema</taxon>
    </lineage>
</organism>
<dbReference type="AlphaFoldDB" id="A0AAE3EGW6"/>
<proteinExistence type="predicted"/>
<protein>
    <submittedName>
        <fullName evidence="1">Uncharacterized protein</fullName>
    </submittedName>
</protein>